<comment type="subcellular location">
    <subcellularLocation>
        <location evidence="1 6">Nucleus</location>
    </subcellularLocation>
</comment>
<feature type="region of interest" description="Disordered" evidence="7">
    <location>
        <begin position="26"/>
        <end position="86"/>
    </location>
</feature>
<dbReference type="PANTHER" id="PTHR33057:SF82">
    <property type="entry name" value="TRANSCRIPTION REPRESSOR OFP5"/>
    <property type="match status" value="1"/>
</dbReference>
<evidence type="ECO:0000256" key="2">
    <source>
        <dbReference type="ARBA" id="ARBA00022491"/>
    </source>
</evidence>
<dbReference type="EMBL" id="KI394011">
    <property type="protein sequence ID" value="ERN05383.1"/>
    <property type="molecule type" value="Genomic_DNA"/>
</dbReference>
<reference evidence="10" key="1">
    <citation type="journal article" date="2013" name="Science">
        <title>The Amborella genome and the evolution of flowering plants.</title>
        <authorList>
            <consortium name="Amborella Genome Project"/>
        </authorList>
    </citation>
    <scope>NUCLEOTIDE SEQUENCE [LARGE SCALE GENOMIC DNA]</scope>
</reference>
<dbReference type="Gramene" id="ERN05383">
    <property type="protein sequence ID" value="ERN05383"/>
    <property type="gene ID" value="AMTR_s00007p00212750"/>
</dbReference>
<evidence type="ECO:0000313" key="10">
    <source>
        <dbReference type="Proteomes" id="UP000017836"/>
    </source>
</evidence>
<feature type="compositionally biased region" description="Polar residues" evidence="7">
    <location>
        <begin position="29"/>
        <end position="42"/>
    </location>
</feature>
<sequence length="351" mass="39904">MGNSKFRLSDIMPNAWFYRLRDMGKTRRTSSLNPPKTRAQNPPSSPPLHPHYNSSPLNCKSSDTHFPEPTKKTKKPSKKHQKPKLVSSSVSANCSCKATIDTIQSSHFSPEFRRKSENFRHADLFSPESGDSTDIIIDMDDEFSRKCSPESFFDFPEMELPAILTKPAKFRDIKNRGIPEPEPFTEEQLEAPAKMELKLRRGDAIKDPQKVQSSLSLKITKDKSVKSYSREQKSPVRRSSLSNNGTGLKLRSNSPRILGSRGRIQRRPGQKRNPSGLSGVSESLAVVKASRDPQRDFKESMVEMILENDLRASAELEELLACYLSLNSDEYHDVIVKVFEQVWFEFTDIRL</sequence>
<dbReference type="PROSITE" id="PS51754">
    <property type="entry name" value="OVATE"/>
    <property type="match status" value="1"/>
</dbReference>
<evidence type="ECO:0000256" key="5">
    <source>
        <dbReference type="ARBA" id="ARBA00023242"/>
    </source>
</evidence>
<feature type="compositionally biased region" description="Polar residues" evidence="7">
    <location>
        <begin position="237"/>
        <end position="255"/>
    </location>
</feature>
<dbReference type="NCBIfam" id="TIGR01568">
    <property type="entry name" value="A_thal_3678"/>
    <property type="match status" value="1"/>
</dbReference>
<feature type="compositionally biased region" description="Basic and acidic residues" evidence="7">
    <location>
        <begin position="200"/>
        <end position="209"/>
    </location>
</feature>
<evidence type="ECO:0000256" key="6">
    <source>
        <dbReference type="RuleBase" id="RU367028"/>
    </source>
</evidence>
<evidence type="ECO:0000256" key="1">
    <source>
        <dbReference type="ARBA" id="ARBA00004123"/>
    </source>
</evidence>
<feature type="compositionally biased region" description="Polar residues" evidence="7">
    <location>
        <begin position="52"/>
        <end position="61"/>
    </location>
</feature>
<evidence type="ECO:0000256" key="7">
    <source>
        <dbReference type="SAM" id="MobiDB-lite"/>
    </source>
</evidence>
<dbReference type="KEGG" id="atr:18433561"/>
<gene>
    <name evidence="9" type="ORF">AMTR_s00007p00212750</name>
</gene>
<dbReference type="Pfam" id="PF13724">
    <property type="entry name" value="DNA_binding_2"/>
    <property type="match status" value="1"/>
</dbReference>
<evidence type="ECO:0000256" key="4">
    <source>
        <dbReference type="ARBA" id="ARBA00023163"/>
    </source>
</evidence>
<feature type="region of interest" description="Disordered" evidence="7">
    <location>
        <begin position="200"/>
        <end position="285"/>
    </location>
</feature>
<keyword evidence="2 6" id="KW-0678">Repressor</keyword>
<comment type="function">
    <text evidence="6">Transcriptional repressor that regulates multiple aspects of plant growth and development.</text>
</comment>
<dbReference type="OrthoDB" id="1928390at2759"/>
<accession>W1PBR5</accession>
<keyword evidence="4 6" id="KW-0804">Transcription</keyword>
<dbReference type="GO" id="GO:0003677">
    <property type="term" value="F:DNA binding"/>
    <property type="evidence" value="ECO:0007669"/>
    <property type="project" value="InterPro"/>
</dbReference>
<keyword evidence="5 6" id="KW-0539">Nucleus</keyword>
<evidence type="ECO:0000313" key="9">
    <source>
        <dbReference type="EMBL" id="ERN05383.1"/>
    </source>
</evidence>
<dbReference type="Proteomes" id="UP000017836">
    <property type="component" value="Unassembled WGS sequence"/>
</dbReference>
<feature type="domain" description="OVATE" evidence="8">
    <location>
        <begin position="286"/>
        <end position="345"/>
    </location>
</feature>
<feature type="compositionally biased region" description="Basic and acidic residues" evidence="7">
    <location>
        <begin position="62"/>
        <end position="71"/>
    </location>
</feature>
<proteinExistence type="predicted"/>
<evidence type="ECO:0000259" key="8">
    <source>
        <dbReference type="PROSITE" id="PS51754"/>
    </source>
</evidence>
<feature type="compositionally biased region" description="Polar residues" evidence="7">
    <location>
        <begin position="272"/>
        <end position="281"/>
    </location>
</feature>
<evidence type="ECO:0000256" key="3">
    <source>
        <dbReference type="ARBA" id="ARBA00023015"/>
    </source>
</evidence>
<dbReference type="PANTHER" id="PTHR33057">
    <property type="entry name" value="TRANSCRIPTION REPRESSOR OFP7-RELATED"/>
    <property type="match status" value="1"/>
</dbReference>
<dbReference type="AlphaFoldDB" id="W1PBR5"/>
<dbReference type="eggNOG" id="ENOG502RTS2">
    <property type="taxonomic scope" value="Eukaryota"/>
</dbReference>
<dbReference type="InterPro" id="IPR038933">
    <property type="entry name" value="Ovate"/>
</dbReference>
<dbReference type="Pfam" id="PF04844">
    <property type="entry name" value="Ovate"/>
    <property type="match status" value="1"/>
</dbReference>
<keyword evidence="10" id="KW-1185">Reference proteome</keyword>
<dbReference type="InterPro" id="IPR006458">
    <property type="entry name" value="Ovate_C"/>
</dbReference>
<dbReference type="InterPro" id="IPR025830">
    <property type="entry name" value="DNA_bnd_dom_ovate"/>
</dbReference>
<keyword evidence="3 6" id="KW-0805">Transcription regulation</keyword>
<feature type="compositionally biased region" description="Basic residues" evidence="7">
    <location>
        <begin position="72"/>
        <end position="83"/>
    </location>
</feature>
<feature type="compositionally biased region" description="Basic and acidic residues" evidence="7">
    <location>
        <begin position="219"/>
        <end position="234"/>
    </location>
</feature>
<dbReference type="OMA" id="YYYTTRD"/>
<protein>
    <recommendedName>
        <fullName evidence="6">Transcription repressor</fullName>
    </recommendedName>
    <alternativeName>
        <fullName evidence="6">Ovate family protein</fullName>
    </alternativeName>
</protein>
<organism evidence="9 10">
    <name type="scientific">Amborella trichopoda</name>
    <dbReference type="NCBI Taxonomy" id="13333"/>
    <lineage>
        <taxon>Eukaryota</taxon>
        <taxon>Viridiplantae</taxon>
        <taxon>Streptophyta</taxon>
        <taxon>Embryophyta</taxon>
        <taxon>Tracheophyta</taxon>
        <taxon>Spermatophyta</taxon>
        <taxon>Magnoliopsida</taxon>
        <taxon>Amborellales</taxon>
        <taxon>Amborellaceae</taxon>
        <taxon>Amborella</taxon>
    </lineage>
</organism>
<name>W1PBR5_AMBTC</name>
<dbReference type="GO" id="GO:0045892">
    <property type="term" value="P:negative regulation of DNA-templated transcription"/>
    <property type="evidence" value="ECO:0007669"/>
    <property type="project" value="UniProtKB-UniRule"/>
</dbReference>
<dbReference type="HOGENOM" id="CLU_036558_0_0_1"/>
<dbReference type="GO" id="GO:0005634">
    <property type="term" value="C:nucleus"/>
    <property type="evidence" value="ECO:0007669"/>
    <property type="project" value="UniProtKB-SubCell"/>
</dbReference>